<dbReference type="EMBL" id="CANHGI010000003">
    <property type="protein sequence ID" value="CAI5446612.1"/>
    <property type="molecule type" value="Genomic_DNA"/>
</dbReference>
<evidence type="ECO:0000256" key="3">
    <source>
        <dbReference type="ARBA" id="ARBA00004906"/>
    </source>
</evidence>
<evidence type="ECO:0000256" key="15">
    <source>
        <dbReference type="ARBA" id="ARBA00022989"/>
    </source>
</evidence>
<evidence type="ECO:0000313" key="21">
    <source>
        <dbReference type="EMBL" id="CAI5446612.1"/>
    </source>
</evidence>
<evidence type="ECO:0000256" key="18">
    <source>
        <dbReference type="PROSITE-ProRule" id="PRU00175"/>
    </source>
</evidence>
<dbReference type="PROSITE" id="PS50089">
    <property type="entry name" value="ZF_RING_2"/>
    <property type="match status" value="1"/>
</dbReference>
<evidence type="ECO:0000256" key="7">
    <source>
        <dbReference type="ARBA" id="ARBA00022593"/>
    </source>
</evidence>
<dbReference type="PANTHER" id="PTHR23350:SF0">
    <property type="entry name" value="PEROXISOME BIOGENESIS FACTOR 10"/>
    <property type="match status" value="1"/>
</dbReference>
<evidence type="ECO:0000256" key="19">
    <source>
        <dbReference type="SAM" id="Phobius"/>
    </source>
</evidence>
<dbReference type="OrthoDB" id="6105938at2759"/>
<feature type="domain" description="RING-type" evidence="20">
    <location>
        <begin position="249"/>
        <end position="288"/>
    </location>
</feature>
<keyword evidence="11 18" id="KW-0863">Zinc-finger</keyword>
<keyword evidence="9 19" id="KW-0812">Transmembrane</keyword>
<keyword evidence="7" id="KW-0962">Peroxisome biogenesis</keyword>
<keyword evidence="14" id="KW-0653">Protein transport</keyword>
<gene>
    <name evidence="21" type="ORF">CAMP_LOCUS9249</name>
</gene>
<keyword evidence="8" id="KW-0808">Transferase</keyword>
<keyword evidence="17" id="KW-0576">Peroxisome</keyword>
<comment type="caution">
    <text evidence="21">The sequence shown here is derived from an EMBL/GenBank/DDBJ whole genome shotgun (WGS) entry which is preliminary data.</text>
</comment>
<dbReference type="SUPFAM" id="SSF57850">
    <property type="entry name" value="RING/U-box"/>
    <property type="match status" value="1"/>
</dbReference>
<evidence type="ECO:0000256" key="12">
    <source>
        <dbReference type="ARBA" id="ARBA00022786"/>
    </source>
</evidence>
<evidence type="ECO:0000256" key="5">
    <source>
        <dbReference type="ARBA" id="ARBA00012483"/>
    </source>
</evidence>
<feature type="transmembrane region" description="Helical" evidence="19">
    <location>
        <begin position="198"/>
        <end position="219"/>
    </location>
</feature>
<sequence>MNSYVAEIGEIVRAQRRDDEFIDEIQEKLSKIFKELVGQRTWIRWFPYFRTISQSLYYSNTILAGNQTLGEEYVHLFESSGLSRFSPSLPTRFSFIFLHSILPQITNHLLQKAELRLNHPSTTSFLGVQIQKNAKARKTFIDLVTWTKSTFLPNFQRCHVALFYITGSYYNLARRVTGIRFLLANSQSDLPALKIYRILGYLSIFQVVFIGVLGIWRIIEEASKKPEKSKENLNSEEVFESLEHSWFSCPICLEKKDPSALFCGHLFCWNCIQEHSTTSQPSRCPQCRLEYEPRDVTPLLNL</sequence>
<evidence type="ECO:0000256" key="1">
    <source>
        <dbReference type="ARBA" id="ARBA00000900"/>
    </source>
</evidence>
<keyword evidence="6" id="KW-0813">Transport</keyword>
<dbReference type="Gene3D" id="3.30.40.10">
    <property type="entry name" value="Zinc/RING finger domain, C3HC4 (zinc finger)"/>
    <property type="match status" value="1"/>
</dbReference>
<proteinExistence type="inferred from homology"/>
<reference evidence="21" key="1">
    <citation type="submission" date="2022-11" db="EMBL/GenBank/DDBJ databases">
        <authorList>
            <person name="Kikuchi T."/>
        </authorList>
    </citation>
    <scope>NUCLEOTIDE SEQUENCE</scope>
    <source>
        <strain evidence="21">PS1010</strain>
    </source>
</reference>
<evidence type="ECO:0000256" key="6">
    <source>
        <dbReference type="ARBA" id="ARBA00022448"/>
    </source>
</evidence>
<dbReference type="PANTHER" id="PTHR23350">
    <property type="entry name" value="PEROXISOME ASSEMBLY PROTEIN 10"/>
    <property type="match status" value="1"/>
</dbReference>
<organism evidence="21 22">
    <name type="scientific">Caenorhabditis angaria</name>
    <dbReference type="NCBI Taxonomy" id="860376"/>
    <lineage>
        <taxon>Eukaryota</taxon>
        <taxon>Metazoa</taxon>
        <taxon>Ecdysozoa</taxon>
        <taxon>Nematoda</taxon>
        <taxon>Chromadorea</taxon>
        <taxon>Rhabditida</taxon>
        <taxon>Rhabditina</taxon>
        <taxon>Rhabditomorpha</taxon>
        <taxon>Rhabditoidea</taxon>
        <taxon>Rhabditidae</taxon>
        <taxon>Peloderinae</taxon>
        <taxon>Caenorhabditis</taxon>
    </lineage>
</organism>
<dbReference type="GO" id="GO:0061630">
    <property type="term" value="F:ubiquitin protein ligase activity"/>
    <property type="evidence" value="ECO:0007669"/>
    <property type="project" value="UniProtKB-EC"/>
</dbReference>
<evidence type="ECO:0000256" key="17">
    <source>
        <dbReference type="ARBA" id="ARBA00023140"/>
    </source>
</evidence>
<dbReference type="InterPro" id="IPR027370">
    <property type="entry name" value="Znf-RING_euk"/>
</dbReference>
<dbReference type="Proteomes" id="UP001152747">
    <property type="component" value="Unassembled WGS sequence"/>
</dbReference>
<evidence type="ECO:0000313" key="22">
    <source>
        <dbReference type="Proteomes" id="UP001152747"/>
    </source>
</evidence>
<evidence type="ECO:0000256" key="9">
    <source>
        <dbReference type="ARBA" id="ARBA00022692"/>
    </source>
</evidence>
<dbReference type="PROSITE" id="PS00518">
    <property type="entry name" value="ZF_RING_1"/>
    <property type="match status" value="1"/>
</dbReference>
<dbReference type="GO" id="GO:0005778">
    <property type="term" value="C:peroxisomal membrane"/>
    <property type="evidence" value="ECO:0007669"/>
    <property type="project" value="UniProtKB-SubCell"/>
</dbReference>
<comment type="subcellular location">
    <subcellularLocation>
        <location evidence="2">Peroxisome membrane</location>
        <topology evidence="2">Multi-pass membrane protein</topology>
    </subcellularLocation>
</comment>
<keyword evidence="22" id="KW-1185">Reference proteome</keyword>
<keyword evidence="12" id="KW-0833">Ubl conjugation pathway</keyword>
<evidence type="ECO:0000259" key="20">
    <source>
        <dbReference type="PROSITE" id="PS50089"/>
    </source>
</evidence>
<dbReference type="InterPro" id="IPR017907">
    <property type="entry name" value="Znf_RING_CS"/>
</dbReference>
<dbReference type="Pfam" id="PF04757">
    <property type="entry name" value="Pex2_Pex12"/>
    <property type="match status" value="1"/>
</dbReference>
<comment type="catalytic activity">
    <reaction evidence="1">
        <text>S-ubiquitinyl-[E2 ubiquitin-conjugating enzyme]-L-cysteine + [acceptor protein]-L-lysine = [E2 ubiquitin-conjugating enzyme]-L-cysteine + N(6)-ubiquitinyl-[acceptor protein]-L-lysine.</text>
        <dbReference type="EC" id="2.3.2.27"/>
    </reaction>
</comment>
<comment type="pathway">
    <text evidence="3">Protein modification; protein ubiquitination.</text>
</comment>
<dbReference type="EC" id="2.3.2.27" evidence="5"/>
<accession>A0A9P1IJG5</accession>
<dbReference type="SMART" id="SM00184">
    <property type="entry name" value="RING"/>
    <property type="match status" value="1"/>
</dbReference>
<comment type="similarity">
    <text evidence="4">Belongs to the pex2/pex10/pex12 family.</text>
</comment>
<keyword evidence="15 19" id="KW-1133">Transmembrane helix</keyword>
<dbReference type="InterPro" id="IPR006845">
    <property type="entry name" value="Pex_N"/>
</dbReference>
<dbReference type="InterPro" id="IPR001841">
    <property type="entry name" value="Znf_RING"/>
</dbReference>
<dbReference type="AlphaFoldDB" id="A0A9P1IJG5"/>
<evidence type="ECO:0000256" key="10">
    <source>
        <dbReference type="ARBA" id="ARBA00022723"/>
    </source>
</evidence>
<evidence type="ECO:0000256" key="8">
    <source>
        <dbReference type="ARBA" id="ARBA00022679"/>
    </source>
</evidence>
<evidence type="ECO:0000256" key="11">
    <source>
        <dbReference type="ARBA" id="ARBA00022771"/>
    </source>
</evidence>
<dbReference type="GO" id="GO:0016558">
    <property type="term" value="P:protein import into peroxisome matrix"/>
    <property type="evidence" value="ECO:0007669"/>
    <property type="project" value="InterPro"/>
</dbReference>
<protein>
    <recommendedName>
        <fullName evidence="5">RING-type E3 ubiquitin transferase</fullName>
        <ecNumber evidence="5">2.3.2.27</ecNumber>
    </recommendedName>
</protein>
<evidence type="ECO:0000256" key="2">
    <source>
        <dbReference type="ARBA" id="ARBA00004585"/>
    </source>
</evidence>
<dbReference type="GO" id="GO:0008270">
    <property type="term" value="F:zinc ion binding"/>
    <property type="evidence" value="ECO:0007669"/>
    <property type="project" value="UniProtKB-KW"/>
</dbReference>
<keyword evidence="13" id="KW-0862">Zinc</keyword>
<evidence type="ECO:0000256" key="13">
    <source>
        <dbReference type="ARBA" id="ARBA00022833"/>
    </source>
</evidence>
<name>A0A9P1IJG5_9PELO</name>
<dbReference type="Pfam" id="PF13445">
    <property type="entry name" value="zf-RING_UBOX"/>
    <property type="match status" value="1"/>
</dbReference>
<evidence type="ECO:0000256" key="16">
    <source>
        <dbReference type="ARBA" id="ARBA00023136"/>
    </source>
</evidence>
<dbReference type="InterPro" id="IPR025654">
    <property type="entry name" value="PEX2/10"/>
</dbReference>
<evidence type="ECO:0000256" key="14">
    <source>
        <dbReference type="ARBA" id="ARBA00022927"/>
    </source>
</evidence>
<keyword evidence="16 19" id="KW-0472">Membrane</keyword>
<keyword evidence="10" id="KW-0479">Metal-binding</keyword>
<dbReference type="InterPro" id="IPR013083">
    <property type="entry name" value="Znf_RING/FYVE/PHD"/>
</dbReference>
<evidence type="ECO:0000256" key="4">
    <source>
        <dbReference type="ARBA" id="ARBA00008704"/>
    </source>
</evidence>